<dbReference type="PROSITE" id="PS50068">
    <property type="entry name" value="LDLRA_2"/>
    <property type="match status" value="1"/>
</dbReference>
<dbReference type="PANTHER" id="PTHR48169">
    <property type="entry name" value="DED DOMAIN-CONTAINING PROTEIN"/>
    <property type="match status" value="1"/>
</dbReference>
<evidence type="ECO:0000256" key="4">
    <source>
        <dbReference type="ARBA" id="ARBA00023157"/>
    </source>
</evidence>
<dbReference type="SMART" id="SM00209">
    <property type="entry name" value="TSP1"/>
    <property type="match status" value="1"/>
</dbReference>
<dbReference type="GO" id="GO:0051604">
    <property type="term" value="P:protein maturation"/>
    <property type="evidence" value="ECO:0007669"/>
    <property type="project" value="UniProtKB-ARBA"/>
</dbReference>
<evidence type="ECO:0000259" key="9">
    <source>
        <dbReference type="PROSITE" id="PS50168"/>
    </source>
</evidence>
<dbReference type="PROSITE" id="PS50208">
    <property type="entry name" value="CASPASE_P20"/>
    <property type="match status" value="1"/>
</dbReference>
<dbReference type="SUPFAM" id="SSF52129">
    <property type="entry name" value="Caspase-like"/>
    <property type="match status" value="1"/>
</dbReference>
<feature type="domain" description="DED" evidence="9">
    <location>
        <begin position="298"/>
        <end position="373"/>
    </location>
</feature>
<dbReference type="Gene3D" id="2.20.100.10">
    <property type="entry name" value="Thrombospondin type-1 (TSP1) repeat"/>
    <property type="match status" value="1"/>
</dbReference>
<comment type="caution">
    <text evidence="12">The sequence shown here is derived from an EMBL/GenBank/DDBJ whole genome shotgun (WGS) entry which is preliminary data.</text>
</comment>
<evidence type="ECO:0000256" key="7">
    <source>
        <dbReference type="SAM" id="MobiDB-lite"/>
    </source>
</evidence>
<feature type="domain" description="Caspase family p10" evidence="10">
    <location>
        <begin position="681"/>
        <end position="759"/>
    </location>
</feature>
<dbReference type="PANTHER" id="PTHR48169:SF7">
    <property type="entry name" value="CASPASE 10"/>
    <property type="match status" value="1"/>
</dbReference>
<protein>
    <submittedName>
        <fullName evidence="12">Caspase-8</fullName>
    </submittedName>
</protein>
<evidence type="ECO:0000256" key="1">
    <source>
        <dbReference type="ARBA" id="ARBA00010134"/>
    </source>
</evidence>
<evidence type="ECO:0000256" key="5">
    <source>
        <dbReference type="PROSITE-ProRule" id="PRU00124"/>
    </source>
</evidence>
<dbReference type="SMART" id="SM00115">
    <property type="entry name" value="CASc"/>
    <property type="match status" value="1"/>
</dbReference>
<dbReference type="PROSITE" id="PS01121">
    <property type="entry name" value="CASPASE_HIS"/>
    <property type="match status" value="1"/>
</dbReference>
<dbReference type="InterPro" id="IPR036383">
    <property type="entry name" value="TSP1_rpt_sf"/>
</dbReference>
<dbReference type="GO" id="GO:0042981">
    <property type="term" value="P:regulation of apoptotic process"/>
    <property type="evidence" value="ECO:0007669"/>
    <property type="project" value="InterPro"/>
</dbReference>
<dbReference type="InterPro" id="IPR001309">
    <property type="entry name" value="Pept_C14_p20"/>
</dbReference>
<reference evidence="12 13" key="1">
    <citation type="journal article" date="2021" name="Elife">
        <title>Chloroplast acquisition without the gene transfer in kleptoplastic sea slugs, Plakobranchus ocellatus.</title>
        <authorList>
            <person name="Maeda T."/>
            <person name="Takahashi S."/>
            <person name="Yoshida T."/>
            <person name="Shimamura S."/>
            <person name="Takaki Y."/>
            <person name="Nagai Y."/>
            <person name="Toyoda A."/>
            <person name="Suzuki Y."/>
            <person name="Arimoto A."/>
            <person name="Ishii H."/>
            <person name="Satoh N."/>
            <person name="Nishiyama T."/>
            <person name="Hasebe M."/>
            <person name="Maruyama T."/>
            <person name="Minagawa J."/>
            <person name="Obokata J."/>
            <person name="Shigenobu S."/>
        </authorList>
    </citation>
    <scope>NUCLEOTIDE SEQUENCE [LARGE SCALE GENOMIC DNA]</scope>
</reference>
<dbReference type="Pfam" id="PF00656">
    <property type="entry name" value="Peptidase_C14"/>
    <property type="match status" value="1"/>
</dbReference>
<dbReference type="SUPFAM" id="SSF82895">
    <property type="entry name" value="TSP-1 type 1 repeat"/>
    <property type="match status" value="1"/>
</dbReference>
<dbReference type="InterPro" id="IPR011600">
    <property type="entry name" value="Pept_C14_caspase"/>
</dbReference>
<feature type="compositionally biased region" description="Polar residues" evidence="7">
    <location>
        <begin position="436"/>
        <end position="446"/>
    </location>
</feature>
<dbReference type="GO" id="GO:0005737">
    <property type="term" value="C:cytoplasm"/>
    <property type="evidence" value="ECO:0007669"/>
    <property type="project" value="UniProtKB-ARBA"/>
</dbReference>
<accession>A0AAV4F3N0</accession>
<organism evidence="12 13">
    <name type="scientific">Elysia marginata</name>
    <dbReference type="NCBI Taxonomy" id="1093978"/>
    <lineage>
        <taxon>Eukaryota</taxon>
        <taxon>Metazoa</taxon>
        <taxon>Spiralia</taxon>
        <taxon>Lophotrochozoa</taxon>
        <taxon>Mollusca</taxon>
        <taxon>Gastropoda</taxon>
        <taxon>Heterobranchia</taxon>
        <taxon>Euthyneura</taxon>
        <taxon>Panpulmonata</taxon>
        <taxon>Sacoglossa</taxon>
        <taxon>Placobranchoidea</taxon>
        <taxon>Plakobranchidae</taxon>
        <taxon>Elysia</taxon>
    </lineage>
</organism>
<sequence length="759" mass="84402">MSSSVAQWLARRTHDPAVTVDGGFGDWTDWTECSVTCGGGVRSRQRFCNNPAPQYGGAQCTPNIYVEEQMCNTGACSPNGYAHGVAHGGTCAGQRGLFDCKNGIQCVSILEKCDCMPHCADASDEDVEYAGCLIGMEECLNSADNDDADDDDGDVDEDDDDDKMTMMMTTTTMLMTTTMGMMYMMLMMMIIMKSITMIEQSYYRVLLQDLHSELLDEDVKCMKFLAQPLIQKRLYQNIQDGLGLFGALEDCGMLSNTNLSYLSELFEVVGRIDLQARISEECEVSSDAVSGSEPLVCPFRRLLYKLHREIPDTDLSRMRYLHGNVPKRETVTDPLDLFGFMIRERSLTPENLNTLKNILSEVSRQDLVEEISHFEVTVRPNECNYLFKKGTGPSFQEASVERNTFSSSSSKDSNSHPEYGMSYQDSDQQMPGRVFQQESVESENNTSLVTGLSSYTYAGQGIEDLKAAHFGGDAAATGMDSIAAAAPPSLAPFLTEARLQSAAPGAMGNVCMNPAPRFNGSSLDRYKMDAEPRGLCVIMDVQSFTETRLKFRAGSEYDRSSLRSCFERLKFHVEEMVNPSASNLYAYLKDISEMDHTAYDCLVICILSHGGSKYFYGSDCREVYEDTVFDLFSAKACPTLASKPKLFFFSYCRGQEGVPLIGTDGPSVAIDTDGSSVADLSDFLYGYATPQNYVSYRHKSKGSFYIQVLTQVLNEEAESLELQHILLRVNREVSNMPTGTAFRQMPEPKHTLQKQLYFL</sequence>
<dbReference type="InterPro" id="IPR002172">
    <property type="entry name" value="LDrepeatLR_classA_rpt"/>
</dbReference>
<dbReference type="Proteomes" id="UP000762676">
    <property type="component" value="Unassembled WGS sequence"/>
</dbReference>
<feature type="domain" description="DED" evidence="9">
    <location>
        <begin position="202"/>
        <end position="280"/>
    </location>
</feature>
<proteinExistence type="inferred from homology"/>
<feature type="region of interest" description="Disordered" evidence="7">
    <location>
        <begin position="143"/>
        <end position="162"/>
    </location>
</feature>
<keyword evidence="3" id="KW-0677">Repeat</keyword>
<dbReference type="FunFam" id="2.20.100.10:FF:000007">
    <property type="entry name" value="Thrombospondin 1"/>
    <property type="match status" value="1"/>
</dbReference>
<dbReference type="GO" id="GO:0004197">
    <property type="term" value="F:cysteine-type endopeptidase activity"/>
    <property type="evidence" value="ECO:0007669"/>
    <property type="project" value="InterPro"/>
</dbReference>
<evidence type="ECO:0000313" key="12">
    <source>
        <dbReference type="EMBL" id="GFR67360.1"/>
    </source>
</evidence>
<dbReference type="Gene3D" id="3.40.50.1460">
    <property type="match status" value="1"/>
</dbReference>
<dbReference type="Pfam" id="PF00090">
    <property type="entry name" value="TSP_1"/>
    <property type="match status" value="1"/>
</dbReference>
<evidence type="ECO:0000313" key="13">
    <source>
        <dbReference type="Proteomes" id="UP000762676"/>
    </source>
</evidence>
<comment type="caution">
    <text evidence="5">Lacks conserved residue(s) required for the propagation of feature annotation.</text>
</comment>
<feature type="region of interest" description="Disordered" evidence="7">
    <location>
        <begin position="398"/>
        <end position="446"/>
    </location>
</feature>
<dbReference type="SUPFAM" id="SSF47986">
    <property type="entry name" value="DEATH domain"/>
    <property type="match status" value="2"/>
</dbReference>
<keyword evidence="8" id="KW-1133">Transmembrane helix</keyword>
<dbReference type="PROSITE" id="PS01209">
    <property type="entry name" value="LDLRA_1"/>
    <property type="match status" value="1"/>
</dbReference>
<keyword evidence="2" id="KW-0053">Apoptosis</keyword>
<dbReference type="SMART" id="SM00192">
    <property type="entry name" value="LDLa"/>
    <property type="match status" value="1"/>
</dbReference>
<dbReference type="GO" id="GO:0006915">
    <property type="term" value="P:apoptotic process"/>
    <property type="evidence" value="ECO:0007669"/>
    <property type="project" value="UniProtKB-KW"/>
</dbReference>
<dbReference type="InterPro" id="IPR000884">
    <property type="entry name" value="TSP1_rpt"/>
</dbReference>
<name>A0AAV4F3N0_9GAST</name>
<dbReference type="AlphaFoldDB" id="A0AAV4F3N0"/>
<comment type="similarity">
    <text evidence="1 6">Belongs to the peptidase C14A family.</text>
</comment>
<dbReference type="InterPro" id="IPR002138">
    <property type="entry name" value="Pept_C14_p10"/>
</dbReference>
<keyword evidence="8" id="KW-0472">Membrane</keyword>
<dbReference type="Pfam" id="PF01335">
    <property type="entry name" value="DED"/>
    <property type="match status" value="2"/>
</dbReference>
<dbReference type="PROSITE" id="PS50168">
    <property type="entry name" value="DED"/>
    <property type="match status" value="2"/>
</dbReference>
<evidence type="ECO:0000259" key="10">
    <source>
        <dbReference type="PROSITE" id="PS50207"/>
    </source>
</evidence>
<dbReference type="CDD" id="cd00032">
    <property type="entry name" value="CASc"/>
    <property type="match status" value="1"/>
</dbReference>
<dbReference type="InterPro" id="IPR015917">
    <property type="entry name" value="Pept_C14A"/>
</dbReference>
<dbReference type="PRINTS" id="PR00376">
    <property type="entry name" value="IL1BCENZYME"/>
</dbReference>
<feature type="compositionally biased region" description="Acidic residues" evidence="7">
    <location>
        <begin position="144"/>
        <end position="162"/>
    </location>
</feature>
<evidence type="ECO:0000259" key="11">
    <source>
        <dbReference type="PROSITE" id="PS50208"/>
    </source>
</evidence>
<dbReference type="EMBL" id="BMAT01004062">
    <property type="protein sequence ID" value="GFR67360.1"/>
    <property type="molecule type" value="Genomic_DNA"/>
</dbReference>
<dbReference type="InterPro" id="IPR023415">
    <property type="entry name" value="LDLR_class-A_CS"/>
</dbReference>
<dbReference type="CDD" id="cd00112">
    <property type="entry name" value="LDLa"/>
    <property type="match status" value="1"/>
</dbReference>
<dbReference type="Gene3D" id="1.10.533.10">
    <property type="entry name" value="Death Domain, Fas"/>
    <property type="match status" value="2"/>
</dbReference>
<keyword evidence="13" id="KW-1185">Reference proteome</keyword>
<keyword evidence="8" id="KW-0812">Transmembrane</keyword>
<dbReference type="GO" id="GO:0006508">
    <property type="term" value="P:proteolysis"/>
    <property type="evidence" value="ECO:0007669"/>
    <property type="project" value="InterPro"/>
</dbReference>
<evidence type="ECO:0000256" key="3">
    <source>
        <dbReference type="ARBA" id="ARBA00022737"/>
    </source>
</evidence>
<dbReference type="InterPro" id="IPR016129">
    <property type="entry name" value="Caspase_his_AS"/>
</dbReference>
<feature type="transmembrane region" description="Helical" evidence="8">
    <location>
        <begin position="173"/>
        <end position="192"/>
    </location>
</feature>
<dbReference type="PROSITE" id="PS50207">
    <property type="entry name" value="CASPASE_P10"/>
    <property type="match status" value="1"/>
</dbReference>
<feature type="domain" description="Caspase family p20" evidence="11">
    <location>
        <begin position="532"/>
        <end position="656"/>
    </location>
</feature>
<dbReference type="PROSITE" id="PS50092">
    <property type="entry name" value="TSP1"/>
    <property type="match status" value="1"/>
</dbReference>
<dbReference type="InterPro" id="IPR001875">
    <property type="entry name" value="DED_dom"/>
</dbReference>
<dbReference type="InterPro" id="IPR011029">
    <property type="entry name" value="DEATH-like_dom_sf"/>
</dbReference>
<gene>
    <name evidence="12" type="ORF">ElyMa_001995600</name>
</gene>
<keyword evidence="4" id="KW-1015">Disulfide bond</keyword>
<evidence type="ECO:0000256" key="2">
    <source>
        <dbReference type="ARBA" id="ARBA00022703"/>
    </source>
</evidence>
<dbReference type="InterPro" id="IPR029030">
    <property type="entry name" value="Caspase-like_dom_sf"/>
</dbReference>
<evidence type="ECO:0000256" key="6">
    <source>
        <dbReference type="RuleBase" id="RU003971"/>
    </source>
</evidence>
<dbReference type="SMART" id="SM00031">
    <property type="entry name" value="DED"/>
    <property type="match status" value="2"/>
</dbReference>
<evidence type="ECO:0000256" key="8">
    <source>
        <dbReference type="SAM" id="Phobius"/>
    </source>
</evidence>